<dbReference type="SUPFAM" id="SSF51735">
    <property type="entry name" value="NAD(P)-binding Rossmann-fold domains"/>
    <property type="match status" value="1"/>
</dbReference>
<dbReference type="EMBL" id="JAWJWF010000046">
    <property type="protein sequence ID" value="KAK6623806.1"/>
    <property type="molecule type" value="Genomic_DNA"/>
</dbReference>
<comment type="similarity">
    <text evidence="1 3">Belongs to the short-chain dehydrogenases/reductases (SDR) family.</text>
</comment>
<evidence type="ECO:0000256" key="2">
    <source>
        <dbReference type="ARBA" id="ARBA00023002"/>
    </source>
</evidence>
<keyword evidence="5" id="KW-1185">Reference proteome</keyword>
<evidence type="ECO:0000256" key="1">
    <source>
        <dbReference type="ARBA" id="ARBA00006484"/>
    </source>
</evidence>
<dbReference type="InterPro" id="IPR002347">
    <property type="entry name" value="SDR_fam"/>
</dbReference>
<organism evidence="4 5">
    <name type="scientific">Polyplax serrata</name>
    <name type="common">Common mouse louse</name>
    <dbReference type="NCBI Taxonomy" id="468196"/>
    <lineage>
        <taxon>Eukaryota</taxon>
        <taxon>Metazoa</taxon>
        <taxon>Ecdysozoa</taxon>
        <taxon>Arthropoda</taxon>
        <taxon>Hexapoda</taxon>
        <taxon>Insecta</taxon>
        <taxon>Pterygota</taxon>
        <taxon>Neoptera</taxon>
        <taxon>Paraneoptera</taxon>
        <taxon>Psocodea</taxon>
        <taxon>Troctomorpha</taxon>
        <taxon>Phthiraptera</taxon>
        <taxon>Anoplura</taxon>
        <taxon>Polyplacidae</taxon>
        <taxon>Polyplax</taxon>
    </lineage>
</organism>
<name>A0ABR1AMY0_POLSC</name>
<keyword evidence="2" id="KW-0560">Oxidoreductase</keyword>
<evidence type="ECO:0000313" key="5">
    <source>
        <dbReference type="Proteomes" id="UP001359485"/>
    </source>
</evidence>
<comment type="caution">
    <text evidence="4">The sequence shown here is derived from an EMBL/GenBank/DDBJ whole genome shotgun (WGS) entry which is preliminary data.</text>
</comment>
<accession>A0ABR1AMY0</accession>
<protein>
    <recommendedName>
        <fullName evidence="6">Farnesol dehydrogenase</fullName>
    </recommendedName>
</protein>
<dbReference type="Proteomes" id="UP001359485">
    <property type="component" value="Unassembled WGS sequence"/>
</dbReference>
<evidence type="ECO:0000313" key="4">
    <source>
        <dbReference type="EMBL" id="KAK6623806.1"/>
    </source>
</evidence>
<evidence type="ECO:0000256" key="3">
    <source>
        <dbReference type="RuleBase" id="RU000363"/>
    </source>
</evidence>
<dbReference type="Pfam" id="PF00106">
    <property type="entry name" value="adh_short"/>
    <property type="match status" value="1"/>
</dbReference>
<sequence>MDRWIGKVALVTGASAGIGAAITEELARKGMRVIGLARRIEKLEEMKEKLGRIKGELVPWKGDISKQEEISRTFQWIKHKFGTIHVLINNAGIARHEMLIDGKIEHFREVLDVNVLGLTLCTQFAYKLMKETGVYNGQIININSTAGSQIPQPNVPKFNIYGASKYAAINALGETLRQELRHLKSKIRVTTISPGMVEIDWWDTCLNAETAEARDEPRKKPTSTLLKPKDIADSVLYVLSTPPHVQIHELTIKAIGELF</sequence>
<dbReference type="Gene3D" id="3.40.50.720">
    <property type="entry name" value="NAD(P)-binding Rossmann-like Domain"/>
    <property type="match status" value="1"/>
</dbReference>
<evidence type="ECO:0008006" key="6">
    <source>
        <dbReference type="Google" id="ProtNLM"/>
    </source>
</evidence>
<gene>
    <name evidence="4" type="ORF">RUM44_010662</name>
</gene>
<dbReference type="InterPro" id="IPR036291">
    <property type="entry name" value="NAD(P)-bd_dom_sf"/>
</dbReference>
<reference evidence="4 5" key="1">
    <citation type="submission" date="2023-09" db="EMBL/GenBank/DDBJ databases">
        <title>Genomes of two closely related lineages of the louse Polyplax serrata with different host specificities.</title>
        <authorList>
            <person name="Martinu J."/>
            <person name="Tarabai H."/>
            <person name="Stefka J."/>
            <person name="Hypsa V."/>
        </authorList>
    </citation>
    <scope>NUCLEOTIDE SEQUENCE [LARGE SCALE GENOMIC DNA]</scope>
    <source>
        <strain evidence="4">98ZLc_SE</strain>
    </source>
</reference>
<dbReference type="PANTHER" id="PTHR43115">
    <property type="entry name" value="DEHYDROGENASE/REDUCTASE SDR FAMILY MEMBER 11"/>
    <property type="match status" value="1"/>
</dbReference>
<proteinExistence type="inferred from homology"/>
<dbReference type="PRINTS" id="PR00080">
    <property type="entry name" value="SDRFAMILY"/>
</dbReference>
<dbReference type="PANTHER" id="PTHR43115:SF4">
    <property type="entry name" value="DEHYDROGENASE_REDUCTASE SDR FAMILY MEMBER 11"/>
    <property type="match status" value="1"/>
</dbReference>
<dbReference type="PRINTS" id="PR00081">
    <property type="entry name" value="GDHRDH"/>
</dbReference>